<dbReference type="OrthoDB" id="331948at2759"/>
<dbReference type="Proteomes" id="UP000266188">
    <property type="component" value="Unassembled WGS sequence"/>
</dbReference>
<dbReference type="STRING" id="2070753.A0A3A3AC72"/>
<keyword evidence="4" id="KW-1185">Reference proteome</keyword>
<name>A0A3A3AC72_9EURO</name>
<gene>
    <name evidence="3" type="ORF">PHISCL_00728</name>
</gene>
<dbReference type="GO" id="GO:0016746">
    <property type="term" value="F:acyltransferase activity"/>
    <property type="evidence" value="ECO:0007669"/>
    <property type="project" value="UniProtKB-KW"/>
</dbReference>
<protein>
    <submittedName>
        <fullName evidence="3">Protein fatty acyltransferase 4</fullName>
    </submittedName>
</protein>
<dbReference type="EMBL" id="MVGC01000012">
    <property type="protein sequence ID" value="RJE26921.1"/>
    <property type="molecule type" value="Genomic_DNA"/>
</dbReference>
<reference evidence="4" key="1">
    <citation type="submission" date="2017-02" db="EMBL/GenBank/DDBJ databases">
        <authorList>
            <person name="Tafer H."/>
            <person name="Lopandic K."/>
        </authorList>
    </citation>
    <scope>NUCLEOTIDE SEQUENCE [LARGE SCALE GENOMIC DNA]</scope>
    <source>
        <strain evidence="4">CBS 366.77</strain>
    </source>
</reference>
<feature type="compositionally biased region" description="Acidic residues" evidence="1">
    <location>
        <begin position="208"/>
        <end position="217"/>
    </location>
</feature>
<feature type="compositionally biased region" description="Basic and acidic residues" evidence="1">
    <location>
        <begin position="231"/>
        <end position="240"/>
    </location>
</feature>
<comment type="caution">
    <text evidence="3">The sequence shown here is derived from an EMBL/GenBank/DDBJ whole genome shotgun (WGS) entry which is preliminary data.</text>
</comment>
<evidence type="ECO:0000256" key="1">
    <source>
        <dbReference type="SAM" id="MobiDB-lite"/>
    </source>
</evidence>
<keyword evidence="2" id="KW-1133">Transmembrane helix</keyword>
<accession>A0A3A3AC72</accession>
<feature type="transmembrane region" description="Helical" evidence="2">
    <location>
        <begin position="20"/>
        <end position="41"/>
    </location>
</feature>
<organism evidence="3 4">
    <name type="scientific">Aspergillus sclerotialis</name>
    <dbReference type="NCBI Taxonomy" id="2070753"/>
    <lineage>
        <taxon>Eukaryota</taxon>
        <taxon>Fungi</taxon>
        <taxon>Dikarya</taxon>
        <taxon>Ascomycota</taxon>
        <taxon>Pezizomycotina</taxon>
        <taxon>Eurotiomycetes</taxon>
        <taxon>Eurotiomycetidae</taxon>
        <taxon>Eurotiales</taxon>
        <taxon>Aspergillaceae</taxon>
        <taxon>Aspergillus</taxon>
        <taxon>Aspergillus subgen. Polypaecilum</taxon>
    </lineage>
</organism>
<keyword evidence="3" id="KW-0012">Acyltransferase</keyword>
<evidence type="ECO:0000313" key="4">
    <source>
        <dbReference type="Proteomes" id="UP000266188"/>
    </source>
</evidence>
<keyword evidence="2" id="KW-0472">Membrane</keyword>
<feature type="region of interest" description="Disordered" evidence="1">
    <location>
        <begin position="199"/>
        <end position="240"/>
    </location>
</feature>
<evidence type="ECO:0000256" key="2">
    <source>
        <dbReference type="SAM" id="Phobius"/>
    </source>
</evidence>
<dbReference type="AlphaFoldDB" id="A0A3A3AC72"/>
<keyword evidence="3" id="KW-0808">Transferase</keyword>
<sequence>MRLLANDDVKYLGPSLAQMIHLFILFVVNSFTLFALFILLIRSLWSLGINTTTIESWEIERHKTLVRRARYFGGYLDGPGGIRIRIKRQEFPYDIGIWGNIKAGMGGSANVLSWFWPFAATPDQRKGLEFETNGFEDPNLSWPPPDPDRIPLPANLYRAAGAFTAPVYNSAHEEIEAFNRRKAEDMKRFNGNTRVRRRKRFQDRFERPDEDESDSEDSGPAHDSGADDGEEAWKNSEGERLRDFGVDEEIEFYDEEDIPLAVLIQQKREQRS</sequence>
<proteinExistence type="predicted"/>
<keyword evidence="2" id="KW-0812">Transmembrane</keyword>
<evidence type="ECO:0000313" key="3">
    <source>
        <dbReference type="EMBL" id="RJE26921.1"/>
    </source>
</evidence>